<proteinExistence type="predicted"/>
<dbReference type="Proteomes" id="UP000433104">
    <property type="component" value="Unassembled WGS sequence"/>
</dbReference>
<evidence type="ECO:0000256" key="4">
    <source>
        <dbReference type="ARBA" id="ARBA00022801"/>
    </source>
</evidence>
<dbReference type="GO" id="GO:0004427">
    <property type="term" value="F:inorganic diphosphate phosphatase activity"/>
    <property type="evidence" value="ECO:0007669"/>
    <property type="project" value="UniProtKB-EC"/>
</dbReference>
<dbReference type="GO" id="GO:0006796">
    <property type="term" value="P:phosphate-containing compound metabolic process"/>
    <property type="evidence" value="ECO:0007669"/>
    <property type="project" value="InterPro"/>
</dbReference>
<evidence type="ECO:0000256" key="3">
    <source>
        <dbReference type="ARBA" id="ARBA00022723"/>
    </source>
</evidence>
<keyword evidence="7" id="KW-1185">Reference proteome</keyword>
<dbReference type="InterPro" id="IPR008162">
    <property type="entry name" value="Pyrophosphatase"/>
</dbReference>
<keyword evidence="3" id="KW-0479">Metal-binding</keyword>
<dbReference type="GO" id="GO:0005737">
    <property type="term" value="C:cytoplasm"/>
    <property type="evidence" value="ECO:0007669"/>
    <property type="project" value="InterPro"/>
</dbReference>
<evidence type="ECO:0000313" key="6">
    <source>
        <dbReference type="EMBL" id="MXO86432.1"/>
    </source>
</evidence>
<dbReference type="SUPFAM" id="SSF50324">
    <property type="entry name" value="Inorganic pyrophosphatase"/>
    <property type="match status" value="1"/>
</dbReference>
<name>A0A844ZGR0_9SPHN</name>
<protein>
    <recommendedName>
        <fullName evidence="2">inorganic diphosphatase</fullName>
        <ecNumber evidence="2">3.6.1.1</ecNumber>
    </recommendedName>
</protein>
<dbReference type="OrthoDB" id="5187599at2"/>
<evidence type="ECO:0000313" key="7">
    <source>
        <dbReference type="Proteomes" id="UP000433104"/>
    </source>
</evidence>
<evidence type="ECO:0000256" key="2">
    <source>
        <dbReference type="ARBA" id="ARBA00012146"/>
    </source>
</evidence>
<keyword evidence="4" id="KW-0378">Hydrolase</keyword>
<reference evidence="6 7" key="1">
    <citation type="submission" date="2019-12" db="EMBL/GenBank/DDBJ databases">
        <title>Genomic-based taxomic classification of the family Erythrobacteraceae.</title>
        <authorList>
            <person name="Xu L."/>
        </authorList>
    </citation>
    <scope>NUCLEOTIDE SEQUENCE [LARGE SCALE GENOMIC DNA]</scope>
    <source>
        <strain evidence="6 7">MCCC 1A09962</strain>
    </source>
</reference>
<dbReference type="Pfam" id="PF00719">
    <property type="entry name" value="Pyrophosphatase"/>
    <property type="match status" value="1"/>
</dbReference>
<keyword evidence="5" id="KW-0460">Magnesium</keyword>
<evidence type="ECO:0000256" key="1">
    <source>
        <dbReference type="ARBA" id="ARBA00001946"/>
    </source>
</evidence>
<dbReference type="EMBL" id="WTYW01000002">
    <property type="protein sequence ID" value="MXO86432.1"/>
    <property type="molecule type" value="Genomic_DNA"/>
</dbReference>
<dbReference type="AlphaFoldDB" id="A0A844ZGR0"/>
<evidence type="ECO:0000256" key="5">
    <source>
        <dbReference type="ARBA" id="ARBA00022842"/>
    </source>
</evidence>
<dbReference type="Gene3D" id="3.90.80.10">
    <property type="entry name" value="Inorganic pyrophosphatase"/>
    <property type="match status" value="1"/>
</dbReference>
<comment type="caution">
    <text evidence="6">The sequence shown here is derived from an EMBL/GenBank/DDBJ whole genome shotgun (WGS) entry which is preliminary data.</text>
</comment>
<comment type="cofactor">
    <cofactor evidence="1">
        <name>Mg(2+)</name>
        <dbReference type="ChEBI" id="CHEBI:18420"/>
    </cofactor>
</comment>
<organism evidence="6 7">
    <name type="scientific">Parapontixanthobacter aurantiacus</name>
    <dbReference type="NCBI Taxonomy" id="1463599"/>
    <lineage>
        <taxon>Bacteria</taxon>
        <taxon>Pseudomonadati</taxon>
        <taxon>Pseudomonadota</taxon>
        <taxon>Alphaproteobacteria</taxon>
        <taxon>Sphingomonadales</taxon>
        <taxon>Erythrobacteraceae</taxon>
        <taxon>Parapontixanthobacter</taxon>
    </lineage>
</organism>
<sequence>MIDAEHLARLPARDENGLLHAFIECPKGNTHKIDLDKNLGIFRWAIELPEGLAFPANFGFIPATLAADGDALDVMVLTGGPLPSGTVVGIRPVAILRMEQEEGGTMVRNDRLVGVPPLSQTFGHIERLDDLRETMMWELGVFFRTYNELIDRKISILEPGDEREAAALAEKAIAARDDKNG</sequence>
<gene>
    <name evidence="6" type="ORF">GRI38_10385</name>
</gene>
<dbReference type="RefSeq" id="WP_160683227.1">
    <property type="nucleotide sequence ID" value="NZ_WTYW01000002.1"/>
</dbReference>
<dbReference type="PANTHER" id="PTHR10286">
    <property type="entry name" value="INORGANIC PYROPHOSPHATASE"/>
    <property type="match status" value="1"/>
</dbReference>
<dbReference type="EC" id="3.6.1.1" evidence="2"/>
<accession>A0A844ZGR0</accession>
<dbReference type="InterPro" id="IPR036649">
    <property type="entry name" value="Pyrophosphatase_sf"/>
</dbReference>
<dbReference type="GO" id="GO:0000287">
    <property type="term" value="F:magnesium ion binding"/>
    <property type="evidence" value="ECO:0007669"/>
    <property type="project" value="InterPro"/>
</dbReference>